<protein>
    <submittedName>
        <fullName evidence="10">Zinc finger protein 184-like</fullName>
    </submittedName>
</protein>
<evidence type="ECO:0000313" key="10">
    <source>
        <dbReference type="Ensembl" id="ENSLBEP00000033570.1"/>
    </source>
</evidence>
<feature type="domain" description="C2H2-type" evidence="9">
    <location>
        <begin position="1474"/>
        <end position="1501"/>
    </location>
</feature>
<feature type="compositionally biased region" description="Polar residues" evidence="8">
    <location>
        <begin position="1210"/>
        <end position="1225"/>
    </location>
</feature>
<feature type="region of interest" description="Disordered" evidence="8">
    <location>
        <begin position="1194"/>
        <end position="1239"/>
    </location>
</feature>
<dbReference type="Pfam" id="PF00096">
    <property type="entry name" value="zf-C2H2"/>
    <property type="match status" value="5"/>
</dbReference>
<organism evidence="10 11">
    <name type="scientific">Labrus bergylta</name>
    <name type="common">ballan wrasse</name>
    <dbReference type="NCBI Taxonomy" id="56723"/>
    <lineage>
        <taxon>Eukaryota</taxon>
        <taxon>Metazoa</taxon>
        <taxon>Chordata</taxon>
        <taxon>Craniata</taxon>
        <taxon>Vertebrata</taxon>
        <taxon>Euteleostomi</taxon>
        <taxon>Actinopterygii</taxon>
        <taxon>Neopterygii</taxon>
        <taxon>Teleostei</taxon>
        <taxon>Neoteleostei</taxon>
        <taxon>Acanthomorphata</taxon>
        <taxon>Eupercaria</taxon>
        <taxon>Labriformes</taxon>
        <taxon>Labridae</taxon>
        <taxon>Labrus</taxon>
    </lineage>
</organism>
<dbReference type="STRING" id="56723.ENSLBEP00000033570"/>
<feature type="domain" description="C2H2-type" evidence="9">
    <location>
        <begin position="314"/>
        <end position="342"/>
    </location>
</feature>
<feature type="domain" description="C2H2-type" evidence="9">
    <location>
        <begin position="940"/>
        <end position="967"/>
    </location>
</feature>
<dbReference type="GO" id="GO:0005634">
    <property type="term" value="C:nucleus"/>
    <property type="evidence" value="ECO:0007669"/>
    <property type="project" value="UniProtKB-SubCell"/>
</dbReference>
<dbReference type="GO" id="GO:0008270">
    <property type="term" value="F:zinc ion binding"/>
    <property type="evidence" value="ECO:0007669"/>
    <property type="project" value="UniProtKB-KW"/>
</dbReference>
<dbReference type="SMART" id="SM00355">
    <property type="entry name" value="ZnF_C2H2"/>
    <property type="match status" value="25"/>
</dbReference>
<dbReference type="GeneTree" id="ENSGT01150000286939"/>
<feature type="region of interest" description="Disordered" evidence="8">
    <location>
        <begin position="209"/>
        <end position="229"/>
    </location>
</feature>
<accession>A0A3Q3NGM3</accession>
<dbReference type="PROSITE" id="PS00028">
    <property type="entry name" value="ZINC_FINGER_C2H2_1"/>
    <property type="match status" value="20"/>
</dbReference>
<evidence type="ECO:0000256" key="3">
    <source>
        <dbReference type="ARBA" id="ARBA00022737"/>
    </source>
</evidence>
<dbReference type="Ensembl" id="ENSLBET00000035041.1">
    <property type="protein sequence ID" value="ENSLBEP00000033570.1"/>
    <property type="gene ID" value="ENSLBEG00000025288.1"/>
</dbReference>
<feature type="domain" description="C2H2-type" evidence="9">
    <location>
        <begin position="136"/>
        <end position="163"/>
    </location>
</feature>
<dbReference type="GO" id="GO:0001228">
    <property type="term" value="F:DNA-binding transcription activator activity, RNA polymerase II-specific"/>
    <property type="evidence" value="ECO:0007669"/>
    <property type="project" value="TreeGrafter"/>
</dbReference>
<dbReference type="Pfam" id="PF13894">
    <property type="entry name" value="zf-C2H2_4"/>
    <property type="match status" value="1"/>
</dbReference>
<feature type="domain" description="C2H2-type" evidence="9">
    <location>
        <begin position="358"/>
        <end position="385"/>
    </location>
</feature>
<evidence type="ECO:0000256" key="6">
    <source>
        <dbReference type="ARBA" id="ARBA00023242"/>
    </source>
</evidence>
<reference evidence="10" key="2">
    <citation type="submission" date="2025-09" db="UniProtKB">
        <authorList>
            <consortium name="Ensembl"/>
        </authorList>
    </citation>
    <scope>IDENTIFICATION</scope>
</reference>
<dbReference type="InParanoid" id="A0A3Q3NGM3"/>
<feature type="domain" description="C2H2-type" evidence="9">
    <location>
        <begin position="1157"/>
        <end position="1185"/>
    </location>
</feature>
<reference evidence="10" key="1">
    <citation type="submission" date="2025-08" db="UniProtKB">
        <authorList>
            <consortium name="Ensembl"/>
        </authorList>
    </citation>
    <scope>IDENTIFICATION</scope>
</reference>
<feature type="domain" description="C2H2-type" evidence="9">
    <location>
        <begin position="992"/>
        <end position="1019"/>
    </location>
</feature>
<keyword evidence="6" id="KW-0539">Nucleus</keyword>
<dbReference type="SUPFAM" id="SSF57667">
    <property type="entry name" value="beta-beta-alpha zinc fingers"/>
    <property type="match status" value="11"/>
</dbReference>
<comment type="subcellular location">
    <subcellularLocation>
        <location evidence="1">Nucleus</location>
    </subcellularLocation>
</comment>
<feature type="region of interest" description="Disordered" evidence="8">
    <location>
        <begin position="376"/>
        <end position="428"/>
    </location>
</feature>
<feature type="domain" description="C2H2-type" evidence="9">
    <location>
        <begin position="281"/>
        <end position="308"/>
    </location>
</feature>
<feature type="domain" description="C2H2-type" evidence="9">
    <location>
        <begin position="1091"/>
        <end position="1114"/>
    </location>
</feature>
<feature type="domain" description="C2H2-type" evidence="9">
    <location>
        <begin position="44"/>
        <end position="71"/>
    </location>
</feature>
<feature type="domain" description="C2H2-type" evidence="9">
    <location>
        <begin position="1300"/>
        <end position="1319"/>
    </location>
</feature>
<name>A0A3Q3NGM3_9LABR</name>
<feature type="domain" description="C2H2-type" evidence="9">
    <location>
        <begin position="529"/>
        <end position="556"/>
    </location>
</feature>
<sequence length="1501" mass="169918">MDGAAAADAVREDGTEKKHHNGDSASENSVCASAEDTAERVGVFSCGDCGAAFREEAAYLEHQHLHLQEKKYLDKPFDGFHDAEKDRDTAHFCTLCSISFVELNELHLHMEKEHGESSQKDSSVELNTGKTNQHTYECSDCGKCYGVLGHFLNHQRSHTLASKSVFHDLEHLKKKSFQCESCGRSYSRASALDAHRRCHEEKLVKARNRSSGDSFPVDESTVDAKPTIDQTNNTPEKPFKCSCGKAFPALVRLKTHQRFSRNMLCSPEEMREKPKKICSEFHCSECNKAFHSHIALFNHQRWHSNISNDPAKRFPCELCGKVFMTLTFYNRHQRMAHSDETPAKSFLHQVCQLQKKAFECKDCGLKFSRASALHSHQIHHTENFRETEKGGNISLPPQQNSPESERKDTEQEQKEPENVIPTSVSEEDLDVVEMDEDAESYEPGDFNVQVISASESEDEPAQDLNPDLELLCESDHEQRDDCDTGNLHSRIFSKPEMDLKIVQIDFEPSDMQSAPIESEPANYTTGERFDCPDCYRWFTSASSLRVHRMWHSIRKRRQQPQGQSASVHTNDTYGHEASSFAAHYSHIHQHNNQNTNDDLMYQTEGSEKKHLACNECGKGFSRLSALVSHQLHHPKKKQFQCPDCMMSYSYAASLFNHMKNCSAQKKENISVTKKEYNPKKTLLGPKIYHCEQCGKGFWSLGAYSHHKQNPIQCVDLRLRKGVSGSLHSVNRHPRSSVKVACPVCGMKFRHKGIMALHMRKHENGNHKCELCNRSFRLFSSLLRHQVVHNDQLLPPPIKSFQHQVEQLKKNTYSCPDCGKLFSRAKALQFHMKSHGYETSHSPSSPRSSVALEDLQCATCLAHFNNKASLRAHQKLCKKREVQSVDYKVEPLENDNQNNMEARTQEMSKQKSFRHEIGSEEQNMGNETGNLKNSRTTNLKYKCKKCDRSFSVIGALNLHKRIHVEGYKPVVKTKLSMSVINKFKQEDSSKGLFHCSECGRRFMSNSALGSHKRWHKEKKISRALLKDDDFKSVSQKTEGGPFHCNQCSKQFFNHCVLQRHQMFNHQCQTKTEPEPDADRSTMSSSTLKNPELSCPECKKTFVKHSLLAAHFENEHGKTCTAAHLQEDGPILVDQLPQQVDVNSNKSESMSSTLKHKVHQCPLCSMTFAKARGLRAHRWQVHSNSKKSKKMIILSKKTPIASSRDLREKGDSSVTENAISAVKNSSVDNEEKKTRLDPSPVKLNSCLDSGEQCSPAGTRLDQKKAYLEVKHEPNEGIQSPDTSADSSQSLGRLSEHAAKCLFKCDKCGKAFQTEEQLGSHKTKAKSRPYCCALCCQGFWTENQLQQHLAWHDEVRCRLPNEVRFRLSAALSSRPLKPIMPSADTKGKSFPSFSVTPESLSQNSHKCQQCGKTFLSPSALQKHETQHCNNDSYHCSICPRTFSEIQDLIDHHQECIGGYRKQSDAPAAVSSGDTSGLPCLECGTTFCLETDLHQHYTEHARKAC</sequence>
<feature type="domain" description="C2H2-type" evidence="9">
    <location>
        <begin position="1041"/>
        <end position="1069"/>
    </location>
</feature>
<feature type="compositionally biased region" description="Basic and acidic residues" evidence="8">
    <location>
        <begin position="403"/>
        <end position="417"/>
    </location>
</feature>
<keyword evidence="11" id="KW-1185">Reference proteome</keyword>
<evidence type="ECO:0000256" key="4">
    <source>
        <dbReference type="ARBA" id="ARBA00022771"/>
    </source>
</evidence>
<feature type="region of interest" description="Disordered" evidence="8">
    <location>
        <begin position="1"/>
        <end position="31"/>
    </location>
</feature>
<feature type="compositionally biased region" description="Basic and acidic residues" evidence="8">
    <location>
        <begin position="379"/>
        <end position="389"/>
    </location>
</feature>
<dbReference type="InterPro" id="IPR013087">
    <property type="entry name" value="Znf_C2H2_type"/>
</dbReference>
<dbReference type="GO" id="GO:0000978">
    <property type="term" value="F:RNA polymerase II cis-regulatory region sequence-specific DNA binding"/>
    <property type="evidence" value="ECO:0007669"/>
    <property type="project" value="TreeGrafter"/>
</dbReference>
<proteinExistence type="predicted"/>
<feature type="region of interest" description="Disordered" evidence="8">
    <location>
        <begin position="1066"/>
        <end position="1091"/>
    </location>
</feature>
<dbReference type="PROSITE" id="PS50157">
    <property type="entry name" value="ZINC_FINGER_C2H2_2"/>
    <property type="match status" value="20"/>
</dbReference>
<keyword evidence="5" id="KW-0862">Zinc</keyword>
<dbReference type="Gene3D" id="3.30.160.60">
    <property type="entry name" value="Classic Zinc Finger"/>
    <property type="match status" value="13"/>
</dbReference>
<feature type="domain" description="C2H2-type" evidence="9">
    <location>
        <begin position="611"/>
        <end position="638"/>
    </location>
</feature>
<feature type="domain" description="C2H2-type" evidence="9">
    <location>
        <begin position="766"/>
        <end position="793"/>
    </location>
</feature>
<dbReference type="InterPro" id="IPR036236">
    <property type="entry name" value="Znf_C2H2_sf"/>
</dbReference>
<dbReference type="PANTHER" id="PTHR24376">
    <property type="entry name" value="ZINC FINGER PROTEIN"/>
    <property type="match status" value="1"/>
</dbReference>
<evidence type="ECO:0000256" key="7">
    <source>
        <dbReference type="PROSITE-ProRule" id="PRU00042"/>
    </source>
</evidence>
<feature type="domain" description="C2H2-type" evidence="9">
    <location>
        <begin position="739"/>
        <end position="766"/>
    </location>
</feature>
<dbReference type="Pfam" id="PF13912">
    <property type="entry name" value="zf-C2H2_6"/>
    <property type="match status" value="3"/>
</dbReference>
<keyword evidence="4 7" id="KW-0863">Zinc-finger</keyword>
<evidence type="ECO:0000313" key="11">
    <source>
        <dbReference type="Proteomes" id="UP000261660"/>
    </source>
</evidence>
<dbReference type="OrthoDB" id="6105938at2759"/>
<evidence type="ECO:0000256" key="8">
    <source>
        <dbReference type="SAM" id="MobiDB-lite"/>
    </source>
</evidence>
<evidence type="ECO:0000256" key="1">
    <source>
        <dbReference type="ARBA" id="ARBA00004123"/>
    </source>
</evidence>
<dbReference type="Proteomes" id="UP000261660">
    <property type="component" value="Unplaced"/>
</dbReference>
<feature type="domain" description="C2H2-type" evidence="9">
    <location>
        <begin position="639"/>
        <end position="666"/>
    </location>
</feature>
<evidence type="ECO:0000256" key="2">
    <source>
        <dbReference type="ARBA" id="ARBA00022723"/>
    </source>
</evidence>
<keyword evidence="2" id="KW-0479">Metal-binding</keyword>
<dbReference type="PANTHER" id="PTHR24376:SF235">
    <property type="entry name" value="C2H2-TYPE DOMAIN-CONTAINING PROTEIN"/>
    <property type="match status" value="1"/>
</dbReference>
<evidence type="ECO:0000259" key="9">
    <source>
        <dbReference type="PROSITE" id="PS50157"/>
    </source>
</evidence>
<keyword evidence="3" id="KW-0677">Repeat</keyword>
<feature type="domain" description="C2H2-type" evidence="9">
    <location>
        <begin position="812"/>
        <end position="839"/>
    </location>
</feature>
<feature type="domain" description="C2H2-type" evidence="9">
    <location>
        <begin position="177"/>
        <end position="199"/>
    </location>
</feature>
<evidence type="ECO:0000256" key="5">
    <source>
        <dbReference type="ARBA" id="ARBA00022833"/>
    </source>
</evidence>
<feature type="domain" description="C2H2-type" evidence="9">
    <location>
        <begin position="1402"/>
        <end position="1429"/>
    </location>
</feature>